<keyword evidence="1" id="KW-0732">Signal</keyword>
<feature type="signal peptide" evidence="1">
    <location>
        <begin position="1"/>
        <end position="21"/>
    </location>
</feature>
<dbReference type="Pfam" id="PF13568">
    <property type="entry name" value="OMP_b-brl_2"/>
    <property type="match status" value="1"/>
</dbReference>
<comment type="caution">
    <text evidence="3">The sequence shown here is derived from an EMBL/GenBank/DDBJ whole genome shotgun (WGS) entry which is preliminary data.</text>
</comment>
<sequence length="217" mass="23542">MARWLLVAIVFSCLLAGPALGQFQEVDFSLKGGINYANMAVDPDPGNGGSILRFGGGGTLGMNFSRKFSIGIDVLYLMKGTKNSYRDGGSIVHREVEFHTELDYLVINPNFRLQPTSGRSTPYLTLGPEIGILLKATSHTEDDRSNGEKQDVKDSFESTDIAINFGAGLDFPIGSSNFFIESRYSFGLTDVSATQPDDESGAKLTTRGIYAFAGIRF</sequence>
<accession>A0ABV6YIF2</accession>
<evidence type="ECO:0000313" key="3">
    <source>
        <dbReference type="EMBL" id="MFC1572117.1"/>
    </source>
</evidence>
<organism evidence="3 4">
    <name type="scientific">Eiseniibacteriota bacterium</name>
    <dbReference type="NCBI Taxonomy" id="2212470"/>
    <lineage>
        <taxon>Bacteria</taxon>
        <taxon>Candidatus Eiseniibacteriota</taxon>
    </lineage>
</organism>
<dbReference type="Gene3D" id="2.40.160.20">
    <property type="match status" value="1"/>
</dbReference>
<feature type="chain" id="PRO_5047538563" evidence="1">
    <location>
        <begin position="22"/>
        <end position="217"/>
    </location>
</feature>
<evidence type="ECO:0000256" key="1">
    <source>
        <dbReference type="SAM" id="SignalP"/>
    </source>
</evidence>
<gene>
    <name evidence="3" type="ORF">ACFL6M_00815</name>
</gene>
<dbReference type="InterPro" id="IPR011250">
    <property type="entry name" value="OMP/PagP_B-barrel"/>
</dbReference>
<feature type="domain" description="Outer membrane protein beta-barrel" evidence="2">
    <location>
        <begin position="25"/>
        <end position="191"/>
    </location>
</feature>
<dbReference type="Proteomes" id="UP001593833">
    <property type="component" value="Unassembled WGS sequence"/>
</dbReference>
<name>A0ABV6YIF2_UNCEI</name>
<proteinExistence type="predicted"/>
<protein>
    <submittedName>
        <fullName evidence="3">Porin family protein</fullName>
    </submittedName>
</protein>
<keyword evidence="4" id="KW-1185">Reference proteome</keyword>
<dbReference type="InterPro" id="IPR025665">
    <property type="entry name" value="Beta-barrel_OMP_2"/>
</dbReference>
<reference evidence="3 4" key="1">
    <citation type="submission" date="2024-09" db="EMBL/GenBank/DDBJ databases">
        <authorList>
            <person name="D'Angelo T."/>
        </authorList>
    </citation>
    <scope>NUCLEOTIDE SEQUENCE [LARGE SCALE GENOMIC DNA]</scope>
    <source>
        <strain evidence="3">SAG AM-320-E07</strain>
    </source>
</reference>
<evidence type="ECO:0000259" key="2">
    <source>
        <dbReference type="Pfam" id="PF13568"/>
    </source>
</evidence>
<evidence type="ECO:0000313" key="4">
    <source>
        <dbReference type="Proteomes" id="UP001593833"/>
    </source>
</evidence>
<dbReference type="EMBL" id="JBHPKH010000004">
    <property type="protein sequence ID" value="MFC1572117.1"/>
    <property type="molecule type" value="Genomic_DNA"/>
</dbReference>
<dbReference type="SUPFAM" id="SSF56925">
    <property type="entry name" value="OMPA-like"/>
    <property type="match status" value="1"/>
</dbReference>